<keyword evidence="1" id="KW-0902">Two-component regulatory system</keyword>
<name>A0ABT3JH47_9SPHN</name>
<proteinExistence type="predicted"/>
<dbReference type="PROSITE" id="PS50894">
    <property type="entry name" value="HPT"/>
    <property type="match status" value="1"/>
</dbReference>
<accession>A0ABT3JH47</accession>
<dbReference type="RefSeq" id="WP_264883114.1">
    <property type="nucleotide sequence ID" value="NZ_JAPDOB010000002.1"/>
</dbReference>
<sequence length="153" mass="16722">MDSSDNPGRDADAGGIVDWAHFEKSRAELGPGFIRILGYFREDGVKSVAQIEQAMHAQDAAALVRPAHTIKGEARQFGAEPLASIAELIESTARLCVETRRFPDELVPQVVELRRLFSETVTLFDKATNPLLSRRASPGGFGRKATNQGFGRL</sequence>
<gene>
    <name evidence="4" type="ORF">OMW55_10930</name>
</gene>
<dbReference type="CDD" id="cd00088">
    <property type="entry name" value="HPT"/>
    <property type="match status" value="1"/>
</dbReference>
<reference evidence="4 5" key="1">
    <citation type="submission" date="2022-10" db="EMBL/GenBank/DDBJ databases">
        <title>Sphingomonas sp.</title>
        <authorList>
            <person name="Jin C."/>
        </authorList>
    </citation>
    <scope>NUCLEOTIDE SEQUENCE [LARGE SCALE GENOMIC DNA]</scope>
    <source>
        <strain evidence="4 5">BN140010</strain>
    </source>
</reference>
<dbReference type="Gene3D" id="1.20.120.160">
    <property type="entry name" value="HPT domain"/>
    <property type="match status" value="1"/>
</dbReference>
<dbReference type="Pfam" id="PF01627">
    <property type="entry name" value="Hpt"/>
    <property type="match status" value="1"/>
</dbReference>
<dbReference type="InterPro" id="IPR008207">
    <property type="entry name" value="Sig_transdc_His_kin_Hpt_dom"/>
</dbReference>
<evidence type="ECO:0000313" key="4">
    <source>
        <dbReference type="EMBL" id="MCW3798316.1"/>
    </source>
</evidence>
<comment type="caution">
    <text evidence="4">The sequence shown here is derived from an EMBL/GenBank/DDBJ whole genome shotgun (WGS) entry which is preliminary data.</text>
</comment>
<organism evidence="4 5">
    <name type="scientific">Sphingomonas arvum</name>
    <dbReference type="NCBI Taxonomy" id="2992113"/>
    <lineage>
        <taxon>Bacteria</taxon>
        <taxon>Pseudomonadati</taxon>
        <taxon>Pseudomonadota</taxon>
        <taxon>Alphaproteobacteria</taxon>
        <taxon>Sphingomonadales</taxon>
        <taxon>Sphingomonadaceae</taxon>
        <taxon>Sphingomonas</taxon>
    </lineage>
</organism>
<evidence type="ECO:0000259" key="3">
    <source>
        <dbReference type="PROSITE" id="PS50894"/>
    </source>
</evidence>
<feature type="domain" description="HPt" evidence="3">
    <location>
        <begin position="29"/>
        <end position="124"/>
    </location>
</feature>
<dbReference type="Proteomes" id="UP001526246">
    <property type="component" value="Unassembled WGS sequence"/>
</dbReference>
<dbReference type="EMBL" id="JAPDOB010000002">
    <property type="protein sequence ID" value="MCW3798316.1"/>
    <property type="molecule type" value="Genomic_DNA"/>
</dbReference>
<evidence type="ECO:0000313" key="5">
    <source>
        <dbReference type="Proteomes" id="UP001526246"/>
    </source>
</evidence>
<dbReference type="InterPro" id="IPR036641">
    <property type="entry name" value="HPT_dom_sf"/>
</dbReference>
<protein>
    <submittedName>
        <fullName evidence="4">Hpt domain-containing protein</fullName>
    </submittedName>
</protein>
<keyword evidence="5" id="KW-1185">Reference proteome</keyword>
<evidence type="ECO:0000256" key="1">
    <source>
        <dbReference type="ARBA" id="ARBA00023012"/>
    </source>
</evidence>
<dbReference type="SUPFAM" id="SSF47226">
    <property type="entry name" value="Histidine-containing phosphotransfer domain, HPT domain"/>
    <property type="match status" value="1"/>
</dbReference>
<evidence type="ECO:0000256" key="2">
    <source>
        <dbReference type="PROSITE-ProRule" id="PRU00110"/>
    </source>
</evidence>
<feature type="modified residue" description="Phosphohistidine" evidence="2">
    <location>
        <position position="68"/>
    </location>
</feature>
<keyword evidence="2" id="KW-0597">Phosphoprotein</keyword>